<sequence>MMDVYMLAALAAIFGTFYAFARWCGHVVDDEGRGEQ</sequence>
<dbReference type="STRING" id="670482.SAMN04488542_12653"/>
<protein>
    <submittedName>
        <fullName evidence="1">Uncharacterized protein</fullName>
    </submittedName>
</protein>
<dbReference type="AlphaFoldDB" id="A0A1G7RN01"/>
<reference evidence="1 2" key="1">
    <citation type="submission" date="2016-10" db="EMBL/GenBank/DDBJ databases">
        <authorList>
            <person name="de Groot N.N."/>
        </authorList>
    </citation>
    <scope>NUCLEOTIDE SEQUENCE [LARGE SCALE GENOMIC DNA]</scope>
    <source>
        <strain evidence="1 2">DSM 28129</strain>
    </source>
</reference>
<name>A0A1G7RN01_9BACL</name>
<evidence type="ECO:0000313" key="2">
    <source>
        <dbReference type="Proteomes" id="UP000198972"/>
    </source>
</evidence>
<proteinExistence type="predicted"/>
<accession>A0A1G7RN01</accession>
<dbReference type="Proteomes" id="UP000198972">
    <property type="component" value="Unassembled WGS sequence"/>
</dbReference>
<organism evidence="1 2">
    <name type="scientific">Fontibacillus panacisegetis</name>
    <dbReference type="NCBI Taxonomy" id="670482"/>
    <lineage>
        <taxon>Bacteria</taxon>
        <taxon>Bacillati</taxon>
        <taxon>Bacillota</taxon>
        <taxon>Bacilli</taxon>
        <taxon>Bacillales</taxon>
        <taxon>Paenibacillaceae</taxon>
        <taxon>Fontibacillus</taxon>
    </lineage>
</organism>
<gene>
    <name evidence="1" type="ORF">SAMN04488542_12653</name>
</gene>
<dbReference type="EMBL" id="FNBG01000026">
    <property type="protein sequence ID" value="SDG11470.1"/>
    <property type="molecule type" value="Genomic_DNA"/>
</dbReference>
<evidence type="ECO:0000313" key="1">
    <source>
        <dbReference type="EMBL" id="SDG11470.1"/>
    </source>
</evidence>
<keyword evidence="2" id="KW-1185">Reference proteome</keyword>